<dbReference type="Gene3D" id="3.10.120.10">
    <property type="entry name" value="Cytochrome b5-like heme/steroid binding domain"/>
    <property type="match status" value="1"/>
</dbReference>
<proteinExistence type="inferred from homology"/>
<dbReference type="Pfam" id="PF00173">
    <property type="entry name" value="Cyt-b5"/>
    <property type="match status" value="1"/>
</dbReference>
<evidence type="ECO:0000256" key="4">
    <source>
        <dbReference type="ARBA" id="ARBA00038168"/>
    </source>
</evidence>
<dbReference type="PROSITE" id="PS50255">
    <property type="entry name" value="CYTOCHROME_B5_2"/>
    <property type="match status" value="1"/>
</dbReference>
<dbReference type="GO" id="GO:0020037">
    <property type="term" value="F:heme binding"/>
    <property type="evidence" value="ECO:0007669"/>
    <property type="project" value="UniProtKB-UniRule"/>
</dbReference>
<name>A0AAD6G8G8_9EURO</name>
<dbReference type="GO" id="GO:0046872">
    <property type="term" value="F:metal ion binding"/>
    <property type="evidence" value="ECO:0007669"/>
    <property type="project" value="UniProtKB-UniRule"/>
</dbReference>
<reference evidence="7 8" key="1">
    <citation type="journal article" date="2023" name="IMA Fungus">
        <title>Comparative genomic study of the Penicillium genus elucidates a diverse pangenome and 15 lateral gene transfer events.</title>
        <authorList>
            <person name="Petersen C."/>
            <person name="Sorensen T."/>
            <person name="Nielsen M.R."/>
            <person name="Sondergaard T.E."/>
            <person name="Sorensen J.L."/>
            <person name="Fitzpatrick D.A."/>
            <person name="Frisvad J.C."/>
            <person name="Nielsen K.L."/>
        </authorList>
    </citation>
    <scope>NUCLEOTIDE SEQUENCE [LARGE SCALE GENOMIC DNA]</scope>
    <source>
        <strain evidence="7 8">IBT 35679</strain>
    </source>
</reference>
<comment type="caution">
    <text evidence="7">The sequence shown here is derived from an EMBL/GenBank/DDBJ whole genome shotgun (WGS) entry which is preliminary data.</text>
</comment>
<dbReference type="GO" id="GO:0016020">
    <property type="term" value="C:membrane"/>
    <property type="evidence" value="ECO:0007669"/>
    <property type="project" value="TreeGrafter"/>
</dbReference>
<dbReference type="SUPFAM" id="SSF55856">
    <property type="entry name" value="Cytochrome b5-like heme/steroid binding domain"/>
    <property type="match status" value="1"/>
</dbReference>
<evidence type="ECO:0000256" key="2">
    <source>
        <dbReference type="ARBA" id="ARBA00022723"/>
    </source>
</evidence>
<dbReference type="InterPro" id="IPR036400">
    <property type="entry name" value="Cyt_B5-like_heme/steroid_sf"/>
</dbReference>
<dbReference type="InterPro" id="IPR050668">
    <property type="entry name" value="Cytochrome_b5"/>
</dbReference>
<evidence type="ECO:0000313" key="8">
    <source>
        <dbReference type="Proteomes" id="UP001220324"/>
    </source>
</evidence>
<dbReference type="InterPro" id="IPR018506">
    <property type="entry name" value="Cyt_B5_heme-BS"/>
</dbReference>
<dbReference type="SMART" id="SM01117">
    <property type="entry name" value="Cyt-b5"/>
    <property type="match status" value="1"/>
</dbReference>
<dbReference type="PROSITE" id="PS00191">
    <property type="entry name" value="CYTOCHROME_B5_1"/>
    <property type="match status" value="1"/>
</dbReference>
<evidence type="ECO:0000259" key="6">
    <source>
        <dbReference type="PROSITE" id="PS50255"/>
    </source>
</evidence>
<keyword evidence="3 5" id="KW-0408">Iron</keyword>
<accession>A0AAD6G8G8</accession>
<keyword evidence="2 5" id="KW-0479">Metal-binding</keyword>
<organism evidence="7 8">
    <name type="scientific">Penicillium frequentans</name>
    <dbReference type="NCBI Taxonomy" id="3151616"/>
    <lineage>
        <taxon>Eukaryota</taxon>
        <taxon>Fungi</taxon>
        <taxon>Dikarya</taxon>
        <taxon>Ascomycota</taxon>
        <taxon>Pezizomycotina</taxon>
        <taxon>Eurotiomycetes</taxon>
        <taxon>Eurotiomycetidae</taxon>
        <taxon>Eurotiales</taxon>
        <taxon>Aspergillaceae</taxon>
        <taxon>Penicillium</taxon>
    </lineage>
</organism>
<evidence type="ECO:0000313" key="7">
    <source>
        <dbReference type="EMBL" id="KAJ5524001.1"/>
    </source>
</evidence>
<dbReference type="FunFam" id="3.10.120.10:FF:000007">
    <property type="entry name" value="Sulfite oxidase, mitochondrial"/>
    <property type="match status" value="1"/>
</dbReference>
<dbReference type="Proteomes" id="UP001220324">
    <property type="component" value="Unassembled WGS sequence"/>
</dbReference>
<dbReference type="EMBL" id="JAQIZZ010000008">
    <property type="protein sequence ID" value="KAJ5524001.1"/>
    <property type="molecule type" value="Genomic_DNA"/>
</dbReference>
<dbReference type="PANTHER" id="PTHR19359">
    <property type="entry name" value="CYTOCHROME B5"/>
    <property type="match status" value="1"/>
</dbReference>
<keyword evidence="8" id="KW-1185">Reference proteome</keyword>
<gene>
    <name evidence="7" type="ORF">N7494_010651</name>
</gene>
<sequence>MDLNANSQRLYALKDVASHNKDGDLWVVINGKVFDLTTYMDTHPGGKQVILKHGGLDATKKFQKYHKPQTMARYGDELCIGIVRKTGSQGKRVWNRALSKVFDRA</sequence>
<evidence type="ECO:0000256" key="5">
    <source>
        <dbReference type="RuleBase" id="RU362121"/>
    </source>
</evidence>
<dbReference type="InterPro" id="IPR001199">
    <property type="entry name" value="Cyt_B5-like_heme/steroid-bd"/>
</dbReference>
<comment type="similarity">
    <text evidence="4 5">Belongs to the cytochrome b5 family.</text>
</comment>
<feature type="domain" description="Cytochrome b5 heme-binding" evidence="6">
    <location>
        <begin position="8"/>
        <end position="84"/>
    </location>
</feature>
<evidence type="ECO:0000256" key="3">
    <source>
        <dbReference type="ARBA" id="ARBA00023004"/>
    </source>
</evidence>
<dbReference type="AlphaFoldDB" id="A0AAD6G8G8"/>
<protein>
    <recommendedName>
        <fullName evidence="6">Cytochrome b5 heme-binding domain-containing protein</fullName>
    </recommendedName>
</protein>
<evidence type="ECO:0000256" key="1">
    <source>
        <dbReference type="ARBA" id="ARBA00022617"/>
    </source>
</evidence>
<keyword evidence="1 5" id="KW-0349">Heme</keyword>